<evidence type="ECO:0000256" key="5">
    <source>
        <dbReference type="ARBA" id="ARBA00023049"/>
    </source>
</evidence>
<keyword evidence="2 8" id="KW-0645">Protease</keyword>
<keyword evidence="4 8" id="KW-0378">Hydrolase</keyword>
<dbReference type="Pfam" id="PF02074">
    <property type="entry name" value="Peptidase_M32"/>
    <property type="match status" value="1"/>
</dbReference>
<dbReference type="SUPFAM" id="SSF55486">
    <property type="entry name" value="Metalloproteases ('zincins'), catalytic domain"/>
    <property type="match status" value="1"/>
</dbReference>
<gene>
    <name evidence="11" type="ORF">SAMN04489735_102241</name>
</gene>
<evidence type="ECO:0000256" key="8">
    <source>
        <dbReference type="PIRNR" id="PIRNR006615"/>
    </source>
</evidence>
<dbReference type="AlphaFoldDB" id="A0A1G8C0P4"/>
<dbReference type="PANTHER" id="PTHR34217:SF1">
    <property type="entry name" value="CARBOXYPEPTIDASE 1"/>
    <property type="match status" value="1"/>
</dbReference>
<dbReference type="EC" id="3.4.17.19" evidence="8"/>
<dbReference type="GO" id="GO:0006508">
    <property type="term" value="P:proteolysis"/>
    <property type="evidence" value="ECO:0007669"/>
    <property type="project" value="UniProtKB-UniRule"/>
</dbReference>
<dbReference type="Proteomes" id="UP000198956">
    <property type="component" value="Unassembled WGS sequence"/>
</dbReference>
<sequence>MAQNKAEMTNKFRTYVRKMADYKEAVAVLSWDVMTCAPVRGKEQRAEVIGMLSTELFKLGIAPEMGEMLDNLSDTDTYEALDPVTQAMVRELKKEYDKNKSIPADLFQAYTVLTAKAQAIWEEAKRNNDFVAFQPYLEQIIDHLNQFIDIWGYEGHRYNTLLDRYEPGVTVEMIDPLFADLRKKSVELLERIQANGKPSDTSFLRKHYPAQAQREFSKFVLQKIGYDFTAGRLDESAHPFSTGLNLGDVRITTKIYEHDLQMALYSSIHEVGHAIYEQNIAPELAGTLLWEGASMGIHESQSRFWENIIGRSEAFWSCFYSEAAAMFPGPFAGVSVNAVYRAVNQVQPSLIRIEADELTYNLHIMLRYELEKALITGDLRVADLPGAWAEKMSDYLGITPPNDAQGVLQDVHWSGGDFGYFPTYSLGNIYAAQLEAALSRDIPDYREAVRQGEFGIITRWMKEKVHRHGKMLLPAKIIREATGEGINATYLIAYLEKKYTDVYELA</sequence>
<keyword evidence="9" id="KW-0862">Zinc</keyword>
<accession>A0A1G8C0P4</accession>
<feature type="binding site" evidence="9">
    <location>
        <position position="269"/>
    </location>
    <ligand>
        <name>Zn(2+)</name>
        <dbReference type="ChEBI" id="CHEBI:29105"/>
        <note>catalytic</note>
    </ligand>
</feature>
<comment type="similarity">
    <text evidence="7 8">Belongs to the peptidase M32 family.</text>
</comment>
<comment type="cofactor">
    <cofactor evidence="9">
        <name>Zn(2+)</name>
        <dbReference type="ChEBI" id="CHEBI:29105"/>
    </cofactor>
    <text evidence="9">Binds 1 zinc ion per subunit.</text>
</comment>
<evidence type="ECO:0000256" key="3">
    <source>
        <dbReference type="ARBA" id="ARBA00022723"/>
    </source>
</evidence>
<dbReference type="Gene3D" id="1.10.1370.30">
    <property type="match status" value="1"/>
</dbReference>
<comment type="function">
    <text evidence="8">Broad specificity carboxypetidase that releases amino acids sequentially from the C-terminus, including neutral, aromatic, polar and basic residues.</text>
</comment>
<dbReference type="OrthoDB" id="9772308at2"/>
<evidence type="ECO:0000256" key="1">
    <source>
        <dbReference type="ARBA" id="ARBA00022645"/>
    </source>
</evidence>
<dbReference type="InterPro" id="IPR001333">
    <property type="entry name" value="Peptidase_M32_Taq"/>
</dbReference>
<dbReference type="EMBL" id="FNDE01000022">
    <property type="protein sequence ID" value="SDH38530.1"/>
    <property type="molecule type" value="Genomic_DNA"/>
</dbReference>
<keyword evidence="3 8" id="KW-0479">Metal-binding</keyword>
<dbReference type="RefSeq" id="WP_057897738.1">
    <property type="nucleotide sequence ID" value="NZ_FNDE01000022.1"/>
</dbReference>
<evidence type="ECO:0000313" key="12">
    <source>
        <dbReference type="Proteomes" id="UP000198956"/>
    </source>
</evidence>
<dbReference type="PRINTS" id="PR00998">
    <property type="entry name" value="CRBOXYPTASET"/>
</dbReference>
<evidence type="ECO:0000256" key="2">
    <source>
        <dbReference type="ARBA" id="ARBA00022670"/>
    </source>
</evidence>
<keyword evidence="5 8" id="KW-0482">Metalloprotease</keyword>
<organism evidence="11 12">
    <name type="scientific">Aneurinibacillus thermoaerophilus</name>
    <dbReference type="NCBI Taxonomy" id="143495"/>
    <lineage>
        <taxon>Bacteria</taxon>
        <taxon>Bacillati</taxon>
        <taxon>Bacillota</taxon>
        <taxon>Bacilli</taxon>
        <taxon>Bacillales</taxon>
        <taxon>Paenibacillaceae</taxon>
        <taxon>Aneurinibacillus group</taxon>
        <taxon>Aneurinibacillus</taxon>
    </lineage>
</organism>
<feature type="active site" description="Proton donor/acceptor" evidence="10">
    <location>
        <position position="270"/>
    </location>
</feature>
<protein>
    <recommendedName>
        <fullName evidence="8">Metal-dependent carboxypeptidase</fullName>
        <ecNumber evidence="8">3.4.17.19</ecNumber>
    </recommendedName>
</protein>
<dbReference type="GO" id="GO:0004181">
    <property type="term" value="F:metallocarboxypeptidase activity"/>
    <property type="evidence" value="ECO:0007669"/>
    <property type="project" value="UniProtKB-UniRule"/>
</dbReference>
<dbReference type="PIRSF" id="PIRSF006615">
    <property type="entry name" value="Zn_crbxpep_Taq"/>
    <property type="match status" value="1"/>
</dbReference>
<comment type="catalytic activity">
    <reaction evidence="6 8">
        <text>Release of a C-terminal amino acid with broad specificity, except for -Pro.</text>
        <dbReference type="EC" id="3.4.17.19"/>
    </reaction>
</comment>
<feature type="binding site" evidence="9">
    <location>
        <position position="273"/>
    </location>
    <ligand>
        <name>Zn(2+)</name>
        <dbReference type="ChEBI" id="CHEBI:29105"/>
        <note>catalytic</note>
    </ligand>
</feature>
<proteinExistence type="inferred from homology"/>
<dbReference type="FunFam" id="1.10.1370.30:FF:000003">
    <property type="entry name" value="Thermostable carboxypeptidase 1"/>
    <property type="match status" value="1"/>
</dbReference>
<feature type="binding site" evidence="9">
    <location>
        <position position="299"/>
    </location>
    <ligand>
        <name>Zn(2+)</name>
        <dbReference type="ChEBI" id="CHEBI:29105"/>
        <note>catalytic</note>
    </ligand>
</feature>
<dbReference type="GO" id="GO:0008270">
    <property type="term" value="F:zinc ion binding"/>
    <property type="evidence" value="ECO:0007669"/>
    <property type="project" value="UniProtKB-ARBA"/>
</dbReference>
<name>A0A1G8C0P4_ANETH</name>
<dbReference type="PROSITE" id="PS52034">
    <property type="entry name" value="PEPTIDASE_M32"/>
    <property type="match status" value="1"/>
</dbReference>
<evidence type="ECO:0000256" key="4">
    <source>
        <dbReference type="ARBA" id="ARBA00022801"/>
    </source>
</evidence>
<evidence type="ECO:0000256" key="6">
    <source>
        <dbReference type="ARBA" id="ARBA00052755"/>
    </source>
</evidence>
<dbReference type="PANTHER" id="PTHR34217">
    <property type="entry name" value="METAL-DEPENDENT CARBOXYPEPTIDASE"/>
    <property type="match status" value="1"/>
</dbReference>
<reference evidence="11 12" key="1">
    <citation type="submission" date="2016-10" db="EMBL/GenBank/DDBJ databases">
        <authorList>
            <person name="de Groot N.N."/>
        </authorList>
    </citation>
    <scope>NUCLEOTIDE SEQUENCE [LARGE SCALE GENOMIC DNA]</scope>
    <source>
        <strain evidence="11 12">L 420-91</strain>
    </source>
</reference>
<dbReference type="CDD" id="cd06460">
    <property type="entry name" value="M32_Taq"/>
    <property type="match status" value="1"/>
</dbReference>
<evidence type="ECO:0000313" key="11">
    <source>
        <dbReference type="EMBL" id="SDH38530.1"/>
    </source>
</evidence>
<keyword evidence="1 8" id="KW-0121">Carboxypeptidase</keyword>
<evidence type="ECO:0000256" key="10">
    <source>
        <dbReference type="PIRSR" id="PIRSR006615-2"/>
    </source>
</evidence>
<evidence type="ECO:0000256" key="9">
    <source>
        <dbReference type="PIRSR" id="PIRSR006615-1"/>
    </source>
</evidence>
<evidence type="ECO:0000256" key="7">
    <source>
        <dbReference type="ARBA" id="ARBA00061580"/>
    </source>
</evidence>